<keyword evidence="1" id="KW-1133">Transmembrane helix</keyword>
<name>A0ABU5DJ36_9BURK</name>
<feature type="transmembrane region" description="Helical" evidence="1">
    <location>
        <begin position="46"/>
        <end position="66"/>
    </location>
</feature>
<evidence type="ECO:0000313" key="4">
    <source>
        <dbReference type="Proteomes" id="UP001285263"/>
    </source>
</evidence>
<feature type="domain" description="NfeD-like C-terminal" evidence="2">
    <location>
        <begin position="85"/>
        <end position="139"/>
    </location>
</feature>
<accession>A0ABU5DJ36</accession>
<dbReference type="EMBL" id="JAXCLA010000005">
    <property type="protein sequence ID" value="MDY0746318.1"/>
    <property type="molecule type" value="Genomic_DNA"/>
</dbReference>
<keyword evidence="1" id="KW-0812">Transmembrane</keyword>
<reference evidence="3 4" key="1">
    <citation type="submission" date="2023-11" db="EMBL/GenBank/DDBJ databases">
        <title>Paucibacter sp. nov., isolated from fresh soil in Korea.</title>
        <authorList>
            <person name="Le N.T.T."/>
        </authorList>
    </citation>
    <scope>NUCLEOTIDE SEQUENCE [LARGE SCALE GENOMIC DNA]</scope>
    <source>
        <strain evidence="3 4">R3-3</strain>
    </source>
</reference>
<proteinExistence type="predicted"/>
<keyword evidence="4" id="KW-1185">Reference proteome</keyword>
<evidence type="ECO:0000256" key="1">
    <source>
        <dbReference type="SAM" id="Phobius"/>
    </source>
</evidence>
<dbReference type="Proteomes" id="UP001285263">
    <property type="component" value="Unassembled WGS sequence"/>
</dbReference>
<keyword evidence="1" id="KW-0472">Membrane</keyword>
<feature type="transmembrane region" description="Helical" evidence="1">
    <location>
        <begin position="7"/>
        <end position="40"/>
    </location>
</feature>
<gene>
    <name evidence="3" type="ORF">SNE35_17530</name>
</gene>
<comment type="caution">
    <text evidence="3">The sequence shown here is derived from an EMBL/GenBank/DDBJ whole genome shotgun (WGS) entry which is preliminary data.</text>
</comment>
<evidence type="ECO:0000313" key="3">
    <source>
        <dbReference type="EMBL" id="MDY0746318.1"/>
    </source>
</evidence>
<dbReference type="Pfam" id="PF01957">
    <property type="entry name" value="NfeD"/>
    <property type="match status" value="1"/>
</dbReference>
<protein>
    <submittedName>
        <fullName evidence="3">NfeD family protein</fullName>
    </submittedName>
</protein>
<dbReference type="RefSeq" id="WP_320424219.1">
    <property type="nucleotide sequence ID" value="NZ_JAXCLA010000005.1"/>
</dbReference>
<evidence type="ECO:0000259" key="2">
    <source>
        <dbReference type="Pfam" id="PF01957"/>
    </source>
</evidence>
<dbReference type="InterPro" id="IPR002810">
    <property type="entry name" value="NfeD-like_C"/>
</dbReference>
<sequence>MDISPSTVWWIACGALVAVELATGTFYLLMLAIGCAAGAIAAHLGFGDTAQVLCAAIIGGGAVAVWHRMRGNRRAPPAAANPDVNLDIGQAVQVEAWSPDGSARVNYRGAAWRARYAGADAPPAAGRYVIRAIDGSCLILDR</sequence>
<organism evidence="3 4">
    <name type="scientific">Roseateles agri</name>
    <dbReference type="NCBI Taxonomy" id="3098619"/>
    <lineage>
        <taxon>Bacteria</taxon>
        <taxon>Pseudomonadati</taxon>
        <taxon>Pseudomonadota</taxon>
        <taxon>Betaproteobacteria</taxon>
        <taxon>Burkholderiales</taxon>
        <taxon>Sphaerotilaceae</taxon>
        <taxon>Roseateles</taxon>
    </lineage>
</organism>